<gene>
    <name evidence="1" type="ORF">PMI13_00385</name>
</gene>
<dbReference type="PATRIC" id="fig|1144316.3.peg.393"/>
<accession>J2KRJ1</accession>
<dbReference type="Proteomes" id="UP000007509">
    <property type="component" value="Unassembled WGS sequence"/>
</dbReference>
<dbReference type="AlphaFoldDB" id="J2KRJ1"/>
<name>J2KRJ1_9FLAO</name>
<protein>
    <submittedName>
        <fullName evidence="1">Uncharacterized protein</fullName>
    </submittedName>
</protein>
<sequence length="523" mass="60759">MFSICLNLLFLVEIITMKKFFLLAFGLVQVLYYSQTQDLASLASGDHVGMNALFDDNDNLYGYVSLYSYGKTGDKTKKFEYVVLDKNLNPVANKEFEGDITAGSYLGYIDFRKKVILRPNSFDYSQIKMSELFTPRSMEIDLATNTIEQKTYYDYDNGAFNVINQPKNWKETRKENKVEKKAKGYNYYSTVFEIKEGGFLALELNDYGKYVNNNSLIKFDADKKEIWRYRYNTNGDKKNTEEITLVEKDDKYIYFIAQKKIQDKKTFSLLVLDMKTGKEVASKPISGLSDDTIDNITSFSSTTRSLDNDKTFDDKIVILGRNFENKRGVGFARMIIDKNTLEVDTKTINYTPNLSAFIPKVDELGYVEKNYHLQPRDVFFLKDGSIGLLLEKYKIDFNLGVPKTTDLVYVYTDKDFKLKGVKTFDKDKSFATSDYLFSQYLNDGNDVVFFYRDYQKDKETKQKSWKLFINTLIGGTFKQEIVPISEKDSYAVTPYVGKEGYILLREYNAKEKFNKIRLERLNY</sequence>
<dbReference type="EMBL" id="AKJY01000004">
    <property type="protein sequence ID" value="EJL75663.1"/>
    <property type="molecule type" value="Genomic_DNA"/>
</dbReference>
<comment type="caution">
    <text evidence="1">The sequence shown here is derived from an EMBL/GenBank/DDBJ whole genome shotgun (WGS) entry which is preliminary data.</text>
</comment>
<evidence type="ECO:0000313" key="1">
    <source>
        <dbReference type="EMBL" id="EJL75663.1"/>
    </source>
</evidence>
<proteinExistence type="predicted"/>
<keyword evidence="2" id="KW-1185">Reference proteome</keyword>
<reference evidence="1 2" key="1">
    <citation type="journal article" date="2012" name="J. Bacteriol.">
        <title>Twenty-one genome sequences from Pseudomonas species and 19 genome sequences from diverse bacteria isolated from the rhizosphere and endosphere of Populus deltoides.</title>
        <authorList>
            <person name="Brown S.D."/>
            <person name="Utturkar S.M."/>
            <person name="Klingeman D.M."/>
            <person name="Johnson C.M."/>
            <person name="Martin S.L."/>
            <person name="Land M.L."/>
            <person name="Lu T.Y."/>
            <person name="Schadt C.W."/>
            <person name="Doktycz M.J."/>
            <person name="Pelletier D.A."/>
        </authorList>
    </citation>
    <scope>NUCLEOTIDE SEQUENCE [LARGE SCALE GENOMIC DNA]</scope>
    <source>
        <strain evidence="1 2">CF314</strain>
    </source>
</reference>
<evidence type="ECO:0000313" key="2">
    <source>
        <dbReference type="Proteomes" id="UP000007509"/>
    </source>
</evidence>
<organism evidence="1 2">
    <name type="scientific">Chryseobacterium populi</name>
    <dbReference type="NCBI Taxonomy" id="1144316"/>
    <lineage>
        <taxon>Bacteria</taxon>
        <taxon>Pseudomonadati</taxon>
        <taxon>Bacteroidota</taxon>
        <taxon>Flavobacteriia</taxon>
        <taxon>Flavobacteriales</taxon>
        <taxon>Weeksellaceae</taxon>
        <taxon>Chryseobacterium group</taxon>
        <taxon>Chryseobacterium</taxon>
    </lineage>
</organism>